<keyword evidence="4" id="KW-1185">Reference proteome</keyword>
<protein>
    <submittedName>
        <fullName evidence="3">Helix-hairpin-helix domain-containing protein</fullName>
    </submittedName>
</protein>
<dbReference type="NCBIfam" id="TIGR00426">
    <property type="entry name" value="competence protein ComEA helix-hairpin-helix repeat region"/>
    <property type="match status" value="1"/>
</dbReference>
<dbReference type="EMBL" id="JBHTON010000007">
    <property type="protein sequence ID" value="MFD1484294.1"/>
    <property type="molecule type" value="Genomic_DNA"/>
</dbReference>
<keyword evidence="1" id="KW-1133">Transmembrane helix</keyword>
<dbReference type="Pfam" id="PF10531">
    <property type="entry name" value="SLBB"/>
    <property type="match status" value="1"/>
</dbReference>
<dbReference type="PANTHER" id="PTHR21180">
    <property type="entry name" value="ENDONUCLEASE/EXONUCLEASE/PHOSPHATASE FAMILY DOMAIN-CONTAINING PROTEIN 1"/>
    <property type="match status" value="1"/>
</dbReference>
<dbReference type="InterPro" id="IPR004509">
    <property type="entry name" value="Competence_ComEA_HhH"/>
</dbReference>
<keyword evidence="1" id="KW-0812">Transmembrane</keyword>
<dbReference type="Pfam" id="PF12836">
    <property type="entry name" value="HHH_3"/>
    <property type="match status" value="1"/>
</dbReference>
<feature type="domain" description="Helix-hairpin-helix DNA-binding motif class 1" evidence="2">
    <location>
        <begin position="184"/>
        <end position="203"/>
    </location>
</feature>
<gene>
    <name evidence="3" type="ORF">ACFQ5J_03490</name>
</gene>
<accession>A0ABW4E662</accession>
<feature type="domain" description="Helix-hairpin-helix DNA-binding motif class 1" evidence="2">
    <location>
        <begin position="154"/>
        <end position="173"/>
    </location>
</feature>
<dbReference type="Proteomes" id="UP001597252">
    <property type="component" value="Unassembled WGS sequence"/>
</dbReference>
<dbReference type="RefSeq" id="WP_164508460.1">
    <property type="nucleotide sequence ID" value="NZ_JBHTON010000007.1"/>
</dbReference>
<proteinExistence type="predicted"/>
<organism evidence="3 4">
    <name type="scientific">Lacticaseibacillus baoqingensis</name>
    <dbReference type="NCBI Taxonomy" id="2486013"/>
    <lineage>
        <taxon>Bacteria</taxon>
        <taxon>Bacillati</taxon>
        <taxon>Bacillota</taxon>
        <taxon>Bacilli</taxon>
        <taxon>Lactobacillales</taxon>
        <taxon>Lactobacillaceae</taxon>
        <taxon>Lacticaseibacillus</taxon>
    </lineage>
</organism>
<dbReference type="InterPro" id="IPR019554">
    <property type="entry name" value="Soluble_ligand-bd"/>
</dbReference>
<feature type="transmembrane region" description="Helical" evidence="1">
    <location>
        <begin position="12"/>
        <end position="29"/>
    </location>
</feature>
<name>A0ABW4E662_9LACO</name>
<dbReference type="PANTHER" id="PTHR21180:SF32">
    <property type="entry name" value="ENDONUCLEASE_EXONUCLEASE_PHOSPHATASE FAMILY DOMAIN-CONTAINING PROTEIN 1"/>
    <property type="match status" value="1"/>
</dbReference>
<evidence type="ECO:0000313" key="4">
    <source>
        <dbReference type="Proteomes" id="UP001597252"/>
    </source>
</evidence>
<evidence type="ECO:0000259" key="2">
    <source>
        <dbReference type="SMART" id="SM00278"/>
    </source>
</evidence>
<dbReference type="InterPro" id="IPR051675">
    <property type="entry name" value="Endo/Exo/Phosphatase_dom_1"/>
</dbReference>
<dbReference type="SUPFAM" id="SSF47781">
    <property type="entry name" value="RuvA domain 2-like"/>
    <property type="match status" value="1"/>
</dbReference>
<keyword evidence="1" id="KW-0472">Membrane</keyword>
<sequence length="208" mass="21303">METLKNWVRDYWGIALVAIGVCGFMWWQGRSGAAMAPIEASSSVVISTSQTSSISATSSTAKAGYVHIKGAVVHPGLYPVDGTTRWDAVVKAAGGLTAAADISGVNLAAIANDQESLLIPVKGETPSPAASGVTAAPNASGQSALINLNTATEAELQTLSGIGPKKAADIIAFRETNGGFKSIEQLKEVSGIGDKTYEQLAPFVTVGP</sequence>
<dbReference type="Gene3D" id="1.10.150.310">
    <property type="entry name" value="Tex RuvX-like domain-like"/>
    <property type="match status" value="1"/>
</dbReference>
<dbReference type="InterPro" id="IPR010994">
    <property type="entry name" value="RuvA_2-like"/>
</dbReference>
<evidence type="ECO:0000313" key="3">
    <source>
        <dbReference type="EMBL" id="MFD1484294.1"/>
    </source>
</evidence>
<evidence type="ECO:0000256" key="1">
    <source>
        <dbReference type="SAM" id="Phobius"/>
    </source>
</evidence>
<comment type="caution">
    <text evidence="3">The sequence shown here is derived from an EMBL/GenBank/DDBJ whole genome shotgun (WGS) entry which is preliminary data.</text>
</comment>
<dbReference type="Gene3D" id="3.10.560.10">
    <property type="entry name" value="Outer membrane lipoprotein wza domain like"/>
    <property type="match status" value="1"/>
</dbReference>
<reference evidence="4" key="1">
    <citation type="journal article" date="2019" name="Int. J. Syst. Evol. Microbiol.">
        <title>The Global Catalogue of Microorganisms (GCM) 10K type strain sequencing project: providing services to taxonomists for standard genome sequencing and annotation.</title>
        <authorList>
            <consortium name="The Broad Institute Genomics Platform"/>
            <consortium name="The Broad Institute Genome Sequencing Center for Infectious Disease"/>
            <person name="Wu L."/>
            <person name="Ma J."/>
        </authorList>
    </citation>
    <scope>NUCLEOTIDE SEQUENCE [LARGE SCALE GENOMIC DNA]</scope>
    <source>
        <strain evidence="4">CCM 8903</strain>
    </source>
</reference>
<dbReference type="InterPro" id="IPR003583">
    <property type="entry name" value="Hlx-hairpin-Hlx_DNA-bd_motif"/>
</dbReference>
<dbReference type="SMART" id="SM00278">
    <property type="entry name" value="HhH1"/>
    <property type="match status" value="2"/>
</dbReference>